<comment type="caution">
    <text evidence="11">The sequence shown here is derived from an EMBL/GenBank/DDBJ whole genome shotgun (WGS) entry which is preliminary data.</text>
</comment>
<evidence type="ECO:0000256" key="7">
    <source>
        <dbReference type="ARBA" id="ARBA00022958"/>
    </source>
</evidence>
<feature type="binding site" evidence="9">
    <location>
        <position position="139"/>
    </location>
    <ligand>
        <name>substrate</name>
    </ligand>
</feature>
<evidence type="ECO:0000256" key="5">
    <source>
        <dbReference type="ARBA" id="ARBA00022840"/>
    </source>
</evidence>
<evidence type="ECO:0000256" key="2">
    <source>
        <dbReference type="ARBA" id="ARBA00022723"/>
    </source>
</evidence>
<evidence type="ECO:0000256" key="3">
    <source>
        <dbReference type="ARBA" id="ARBA00022741"/>
    </source>
</evidence>
<feature type="domain" description="Carbohydrate kinase PfkB" evidence="10">
    <location>
        <begin position="4"/>
        <end position="289"/>
    </location>
</feature>
<keyword evidence="4 9" id="KW-0418">Kinase</keyword>
<feature type="binding site" evidence="9">
    <location>
        <begin position="216"/>
        <end position="221"/>
    </location>
    <ligand>
        <name>ATP</name>
        <dbReference type="ChEBI" id="CHEBI:30616"/>
    </ligand>
</feature>
<name>A0ABW3G8B1_9NOCA</name>
<feature type="binding site" evidence="9">
    <location>
        <position position="244"/>
    </location>
    <ligand>
        <name>K(+)</name>
        <dbReference type="ChEBI" id="CHEBI:29103"/>
    </ligand>
</feature>
<dbReference type="InterPro" id="IPR011877">
    <property type="entry name" value="Ribokinase"/>
</dbReference>
<evidence type="ECO:0000256" key="1">
    <source>
        <dbReference type="ARBA" id="ARBA00022679"/>
    </source>
</evidence>
<comment type="caution">
    <text evidence="9">Lacks conserved residue(s) required for the propagation of feature annotation.</text>
</comment>
<comment type="pathway">
    <text evidence="9">Carbohydrate metabolism; D-ribose degradation; D-ribose 5-phosphate from beta-D-ribopyranose: step 2/2.</text>
</comment>
<feature type="binding site" evidence="9">
    <location>
        <position position="278"/>
    </location>
    <ligand>
        <name>K(+)</name>
        <dbReference type="ChEBI" id="CHEBI:29103"/>
    </ligand>
</feature>
<comment type="cofactor">
    <cofactor evidence="9">
        <name>Mg(2+)</name>
        <dbReference type="ChEBI" id="CHEBI:18420"/>
    </cofactor>
    <text evidence="9">Requires a divalent cation, most likely magnesium in vivo, as an electrophilic catalyst to aid phosphoryl group transfer. It is the chelate of the metal and the nucleotide that is the actual substrate.</text>
</comment>
<proteinExistence type="inferred from homology"/>
<comment type="function">
    <text evidence="9">Catalyzes the phosphorylation of ribose at O-5 in a reaction requiring ATP and magnesium. The resulting D-ribose-5-phosphate can then be used either for sythesis of nucleotides, histidine, and tryptophan, or as a component of the pentose phosphate pathway.</text>
</comment>
<keyword evidence="9" id="KW-0963">Cytoplasm</keyword>
<keyword evidence="3 9" id="KW-0547">Nucleotide-binding</keyword>
<dbReference type="PANTHER" id="PTHR10584">
    <property type="entry name" value="SUGAR KINASE"/>
    <property type="match status" value="1"/>
</dbReference>
<comment type="subunit">
    <text evidence="9">Homodimer.</text>
</comment>
<keyword evidence="6 9" id="KW-0460">Magnesium</keyword>
<evidence type="ECO:0000256" key="6">
    <source>
        <dbReference type="ARBA" id="ARBA00022842"/>
    </source>
</evidence>
<accession>A0ABW3G8B1</accession>
<keyword evidence="12" id="KW-1185">Reference proteome</keyword>
<comment type="similarity">
    <text evidence="9">Belongs to the carbohydrate kinase PfkB family. Ribokinase subfamily.</text>
</comment>
<evidence type="ECO:0000259" key="10">
    <source>
        <dbReference type="Pfam" id="PF00294"/>
    </source>
</evidence>
<dbReference type="Pfam" id="PF00294">
    <property type="entry name" value="PfkB"/>
    <property type="match status" value="1"/>
</dbReference>
<dbReference type="PRINTS" id="PR00990">
    <property type="entry name" value="RIBOKINASE"/>
</dbReference>
<reference evidence="12" key="1">
    <citation type="journal article" date="2019" name="Int. J. Syst. Evol. Microbiol.">
        <title>The Global Catalogue of Microorganisms (GCM) 10K type strain sequencing project: providing services to taxonomists for standard genome sequencing and annotation.</title>
        <authorList>
            <consortium name="The Broad Institute Genomics Platform"/>
            <consortium name="The Broad Institute Genome Sequencing Center for Infectious Disease"/>
            <person name="Wu L."/>
            <person name="Ma J."/>
        </authorList>
    </citation>
    <scope>NUCLEOTIDE SEQUENCE [LARGE SCALE GENOMIC DNA]</scope>
    <source>
        <strain evidence="12">CCUG 50873</strain>
    </source>
</reference>
<dbReference type="RefSeq" id="WP_253645435.1">
    <property type="nucleotide sequence ID" value="NZ_JAMTCI010000001.1"/>
</dbReference>
<evidence type="ECO:0000256" key="9">
    <source>
        <dbReference type="HAMAP-Rule" id="MF_01987"/>
    </source>
</evidence>
<dbReference type="Gene3D" id="3.40.1190.20">
    <property type="match status" value="1"/>
</dbReference>
<dbReference type="Proteomes" id="UP001597068">
    <property type="component" value="Unassembled WGS sequence"/>
</dbReference>
<feature type="binding site" evidence="9">
    <location>
        <position position="248"/>
    </location>
    <ligand>
        <name>substrate</name>
    </ligand>
</feature>
<feature type="binding site" evidence="9">
    <location>
        <position position="283"/>
    </location>
    <ligand>
        <name>K(+)</name>
        <dbReference type="ChEBI" id="CHEBI:29103"/>
    </ligand>
</feature>
<keyword evidence="5 9" id="KW-0067">ATP-binding</keyword>
<evidence type="ECO:0000313" key="11">
    <source>
        <dbReference type="EMBL" id="MFD0926710.1"/>
    </source>
</evidence>
<keyword evidence="7 9" id="KW-0630">Potassium</keyword>
<dbReference type="InterPro" id="IPR029056">
    <property type="entry name" value="Ribokinase-like"/>
</dbReference>
<dbReference type="EC" id="2.7.1.15" evidence="9"/>
<keyword evidence="1 9" id="KW-0808">Transferase</keyword>
<keyword evidence="8 9" id="KW-0119">Carbohydrate metabolism</keyword>
<feature type="binding site" evidence="9">
    <location>
        <position position="180"/>
    </location>
    <ligand>
        <name>ATP</name>
        <dbReference type="ChEBI" id="CHEBI:30616"/>
    </ligand>
</feature>
<dbReference type="EMBL" id="JBHTIL010000001">
    <property type="protein sequence ID" value="MFD0926710.1"/>
    <property type="molecule type" value="Genomic_DNA"/>
</dbReference>
<feature type="binding site" evidence="9">
    <location>
        <begin position="12"/>
        <end position="14"/>
    </location>
    <ligand>
        <name>substrate</name>
    </ligand>
</feature>
<evidence type="ECO:0000313" key="12">
    <source>
        <dbReference type="Proteomes" id="UP001597068"/>
    </source>
</evidence>
<organism evidence="11 12">
    <name type="scientific">Williamsia deligens</name>
    <dbReference type="NCBI Taxonomy" id="321325"/>
    <lineage>
        <taxon>Bacteria</taxon>
        <taxon>Bacillati</taxon>
        <taxon>Actinomycetota</taxon>
        <taxon>Actinomycetes</taxon>
        <taxon>Mycobacteriales</taxon>
        <taxon>Nocardiaceae</taxon>
        <taxon>Williamsia</taxon>
    </lineage>
</organism>
<feature type="active site" description="Proton acceptor" evidence="9">
    <location>
        <position position="248"/>
    </location>
</feature>
<dbReference type="InterPro" id="IPR011611">
    <property type="entry name" value="PfkB_dom"/>
</dbReference>
<dbReference type="GO" id="GO:0004747">
    <property type="term" value="F:ribokinase activity"/>
    <property type="evidence" value="ECO:0007669"/>
    <property type="project" value="UniProtKB-EC"/>
</dbReference>
<comment type="activity regulation">
    <text evidence="9">Activated by a monovalent cation that binds near, but not in, the active site. The most likely occupant of the site in vivo is potassium. Ion binding induces a conformational change that may alter substrate affinity.</text>
</comment>
<keyword evidence="2 9" id="KW-0479">Metal-binding</keyword>
<dbReference type="CDD" id="cd01174">
    <property type="entry name" value="ribokinase"/>
    <property type="match status" value="1"/>
</dbReference>
<protein>
    <recommendedName>
        <fullName evidence="9">Ribokinase</fullName>
        <shortName evidence="9">RK</shortName>
        <ecNumber evidence="9">2.7.1.15</ecNumber>
    </recommendedName>
</protein>
<feature type="binding site" evidence="9">
    <location>
        <position position="242"/>
    </location>
    <ligand>
        <name>K(+)</name>
        <dbReference type="ChEBI" id="CHEBI:29103"/>
    </ligand>
</feature>
<feature type="binding site" evidence="9">
    <location>
        <begin position="247"/>
        <end position="248"/>
    </location>
    <ligand>
        <name>ATP</name>
        <dbReference type="ChEBI" id="CHEBI:30616"/>
    </ligand>
</feature>
<dbReference type="HAMAP" id="MF_01987">
    <property type="entry name" value="Ribokinase"/>
    <property type="match status" value="1"/>
</dbReference>
<comment type="catalytic activity">
    <reaction evidence="9">
        <text>D-ribose + ATP = D-ribose 5-phosphate + ADP + H(+)</text>
        <dbReference type="Rhea" id="RHEA:13697"/>
        <dbReference type="ChEBI" id="CHEBI:15378"/>
        <dbReference type="ChEBI" id="CHEBI:30616"/>
        <dbReference type="ChEBI" id="CHEBI:47013"/>
        <dbReference type="ChEBI" id="CHEBI:78346"/>
        <dbReference type="ChEBI" id="CHEBI:456216"/>
        <dbReference type="EC" id="2.7.1.15"/>
    </reaction>
</comment>
<dbReference type="SUPFAM" id="SSF53613">
    <property type="entry name" value="Ribokinase-like"/>
    <property type="match status" value="1"/>
</dbReference>
<sequence length="305" mass="30892">MQAAVVVVGSVNVDVVAELDRFPRPGETLRAAGVRRNVGGKGANQAVAARRVHEAVAFIGRVGEGPDGSDARAALDREGVDVTGLRTVADARTGTAFIQVADGENTIVLDPGANEAWDDLDDTERSVVSEAAVVVCQMEVPTAVTAAAADACTGRLIVNAAPAGALDATLVARCDPLVVNEHELAVLAGRSVDGIGDARAAAAAMTRRGARSVVVTLGARGAVWVTGDDTGEVSPPRVDVVDSTGAGDALVGVLAARLAVGEDLRDAVRWAVTAGSLAVRTTGTHAAYPDLATVADHVADIVSKS</sequence>
<feature type="binding site" evidence="9">
    <location>
        <begin position="40"/>
        <end position="44"/>
    </location>
    <ligand>
        <name>substrate</name>
    </ligand>
</feature>
<evidence type="ECO:0000256" key="8">
    <source>
        <dbReference type="ARBA" id="ARBA00023277"/>
    </source>
</evidence>
<dbReference type="InterPro" id="IPR017583">
    <property type="entry name" value="Tagatose/fructose_Pkinase"/>
</dbReference>
<dbReference type="PIRSF" id="PIRSF000535">
    <property type="entry name" value="1PFK/6PFK/LacC"/>
    <property type="match status" value="1"/>
</dbReference>
<dbReference type="InterPro" id="IPR002139">
    <property type="entry name" value="Ribo/fructo_kinase"/>
</dbReference>
<gene>
    <name evidence="9" type="primary">rbsK</name>
    <name evidence="11" type="ORF">ACFQ04_13290</name>
</gene>
<comment type="subcellular location">
    <subcellularLocation>
        <location evidence="9">Cytoplasm</location>
    </subcellularLocation>
</comment>
<dbReference type="PANTHER" id="PTHR10584:SF166">
    <property type="entry name" value="RIBOKINASE"/>
    <property type="match status" value="1"/>
</dbReference>
<evidence type="ECO:0000256" key="4">
    <source>
        <dbReference type="ARBA" id="ARBA00022777"/>
    </source>
</evidence>
<feature type="binding site" evidence="9">
    <location>
        <position position="281"/>
    </location>
    <ligand>
        <name>K(+)</name>
        <dbReference type="ChEBI" id="CHEBI:29103"/>
    </ligand>
</feature>